<organism evidence="5 6">
    <name type="scientific">Actinocorallia longicatena</name>
    <dbReference type="NCBI Taxonomy" id="111803"/>
    <lineage>
        <taxon>Bacteria</taxon>
        <taxon>Bacillati</taxon>
        <taxon>Actinomycetota</taxon>
        <taxon>Actinomycetes</taxon>
        <taxon>Streptosporangiales</taxon>
        <taxon>Thermomonosporaceae</taxon>
        <taxon>Actinocorallia</taxon>
    </lineage>
</organism>
<name>A0ABP6Q972_9ACTN</name>
<comment type="caution">
    <text evidence="5">The sequence shown here is derived from an EMBL/GenBank/DDBJ whole genome shotgun (WGS) entry which is preliminary data.</text>
</comment>
<dbReference type="Pfam" id="PF00392">
    <property type="entry name" value="GntR"/>
    <property type="match status" value="1"/>
</dbReference>
<keyword evidence="1" id="KW-0805">Transcription regulation</keyword>
<evidence type="ECO:0000313" key="5">
    <source>
        <dbReference type="EMBL" id="GAA3213021.1"/>
    </source>
</evidence>
<dbReference type="PRINTS" id="PR00035">
    <property type="entry name" value="HTHGNTR"/>
</dbReference>
<dbReference type="Gene3D" id="1.10.10.10">
    <property type="entry name" value="Winged helix-like DNA-binding domain superfamily/Winged helix DNA-binding domain"/>
    <property type="match status" value="1"/>
</dbReference>
<keyword evidence="2" id="KW-0238">DNA-binding</keyword>
<dbReference type="SMART" id="SM00345">
    <property type="entry name" value="HTH_GNTR"/>
    <property type="match status" value="1"/>
</dbReference>
<evidence type="ECO:0000256" key="2">
    <source>
        <dbReference type="ARBA" id="ARBA00023125"/>
    </source>
</evidence>
<keyword evidence="3" id="KW-0804">Transcription</keyword>
<sequence>MAEPLPIERGSLRDLAYETLKRRIISAELAPGQRLFERDIAAELGVSRIPLREALRRLETDGLVLVVPGKGALVAPFTPADVRDLFDLRESLESLAARLAAERAGKEGLWLLRRRVREIEKATARADLSRIALANAAFHAEIVRLAANPLLTSLMRPVELRMQRLFHLTAERDIVEQCAEHGDLYEQIASGDGDKAADCALRHVADWREPSVTMALSWAVPDFDPDRVARARRRKRKQTP</sequence>
<dbReference type="InterPro" id="IPR008920">
    <property type="entry name" value="TF_FadR/GntR_C"/>
</dbReference>
<reference evidence="6" key="1">
    <citation type="journal article" date="2019" name="Int. J. Syst. Evol. Microbiol.">
        <title>The Global Catalogue of Microorganisms (GCM) 10K type strain sequencing project: providing services to taxonomists for standard genome sequencing and annotation.</title>
        <authorList>
            <consortium name="The Broad Institute Genomics Platform"/>
            <consortium name="The Broad Institute Genome Sequencing Center for Infectious Disease"/>
            <person name="Wu L."/>
            <person name="Ma J."/>
        </authorList>
    </citation>
    <scope>NUCLEOTIDE SEQUENCE [LARGE SCALE GENOMIC DNA]</scope>
    <source>
        <strain evidence="6">JCM 9377</strain>
    </source>
</reference>
<accession>A0ABP6Q972</accession>
<proteinExistence type="predicted"/>
<dbReference type="PROSITE" id="PS50949">
    <property type="entry name" value="HTH_GNTR"/>
    <property type="match status" value="1"/>
</dbReference>
<dbReference type="SUPFAM" id="SSF48008">
    <property type="entry name" value="GntR ligand-binding domain-like"/>
    <property type="match status" value="1"/>
</dbReference>
<dbReference type="InterPro" id="IPR011711">
    <property type="entry name" value="GntR_C"/>
</dbReference>
<dbReference type="Gene3D" id="1.20.120.530">
    <property type="entry name" value="GntR ligand-binding domain-like"/>
    <property type="match status" value="1"/>
</dbReference>
<dbReference type="PANTHER" id="PTHR43537">
    <property type="entry name" value="TRANSCRIPTIONAL REGULATOR, GNTR FAMILY"/>
    <property type="match status" value="1"/>
</dbReference>
<dbReference type="InterPro" id="IPR000524">
    <property type="entry name" value="Tscrpt_reg_HTH_GntR"/>
</dbReference>
<dbReference type="EMBL" id="BAAAUV010000007">
    <property type="protein sequence ID" value="GAA3213021.1"/>
    <property type="molecule type" value="Genomic_DNA"/>
</dbReference>
<evidence type="ECO:0000256" key="3">
    <source>
        <dbReference type="ARBA" id="ARBA00023163"/>
    </source>
</evidence>
<dbReference type="Proteomes" id="UP001501237">
    <property type="component" value="Unassembled WGS sequence"/>
</dbReference>
<dbReference type="RefSeq" id="WP_344828897.1">
    <property type="nucleotide sequence ID" value="NZ_BAAAUV010000007.1"/>
</dbReference>
<evidence type="ECO:0000259" key="4">
    <source>
        <dbReference type="PROSITE" id="PS50949"/>
    </source>
</evidence>
<evidence type="ECO:0000313" key="6">
    <source>
        <dbReference type="Proteomes" id="UP001501237"/>
    </source>
</evidence>
<feature type="domain" description="HTH gntR-type" evidence="4">
    <location>
        <begin position="10"/>
        <end position="77"/>
    </location>
</feature>
<protein>
    <submittedName>
        <fullName evidence="5">GntR family transcriptional regulator</fullName>
    </submittedName>
</protein>
<gene>
    <name evidence="5" type="ORF">GCM10010468_32720</name>
</gene>
<keyword evidence="6" id="KW-1185">Reference proteome</keyword>
<dbReference type="Pfam" id="PF07729">
    <property type="entry name" value="FCD"/>
    <property type="match status" value="1"/>
</dbReference>
<dbReference type="SUPFAM" id="SSF46785">
    <property type="entry name" value="Winged helix' DNA-binding domain"/>
    <property type="match status" value="1"/>
</dbReference>
<dbReference type="CDD" id="cd07377">
    <property type="entry name" value="WHTH_GntR"/>
    <property type="match status" value="1"/>
</dbReference>
<dbReference type="PANTHER" id="PTHR43537:SF45">
    <property type="entry name" value="GNTR FAMILY REGULATORY PROTEIN"/>
    <property type="match status" value="1"/>
</dbReference>
<dbReference type="SMART" id="SM00895">
    <property type="entry name" value="FCD"/>
    <property type="match status" value="1"/>
</dbReference>
<evidence type="ECO:0000256" key="1">
    <source>
        <dbReference type="ARBA" id="ARBA00023015"/>
    </source>
</evidence>
<dbReference type="InterPro" id="IPR036388">
    <property type="entry name" value="WH-like_DNA-bd_sf"/>
</dbReference>
<dbReference type="InterPro" id="IPR036390">
    <property type="entry name" value="WH_DNA-bd_sf"/>
</dbReference>